<protein>
    <recommendedName>
        <fullName evidence="6">Major facilitator superfamily (MFS) profile domain-containing protein</fullName>
    </recommendedName>
</protein>
<feature type="transmembrane region" description="Helical" evidence="5">
    <location>
        <begin position="323"/>
        <end position="342"/>
    </location>
</feature>
<dbReference type="STRING" id="1200352.A606_09730"/>
<dbReference type="InterPro" id="IPR011701">
    <property type="entry name" value="MFS"/>
</dbReference>
<feature type="transmembrane region" description="Helical" evidence="5">
    <location>
        <begin position="115"/>
        <end position="140"/>
    </location>
</feature>
<sequence>MAAVNLRTGIASLGPVLDEVLDAFGASGSLAGAITAMPGIFFGIMGLAAVPLATRVGLSRALTGGMVLTVLGLLLRPWVGEVALFLVLTACVVGGIALGNVLLPAWVKTHGGRHAVVLMTLYSAGLGVSGALGPLSAMWFSGAEAWKWALFIWAFLAVAQVVVWAVVVPVAGRDIPGAGPAGTDVDPRLRETSLWRSPTARFLMLFFGLQAMNAYIQMGWLPKIYTDNGVSSSTASIGLSVIGALSIVGGLVMPGIIARVHDLRPFPAVFAGVTVAGYVGLWLAPGSVPLLWAVLLGIGGTCFPTAIALIPARSRTPLVTARLSGFVQPVGYFIAGLGPFVLGVVHERVGSWDGILIVLAGIAVLMGVLGVRAGKTTVIDDELMVPHWRELAGH</sequence>
<evidence type="ECO:0000256" key="3">
    <source>
        <dbReference type="ARBA" id="ARBA00022989"/>
    </source>
</evidence>
<dbReference type="PATRIC" id="fig|1200352.3.peg.1980"/>
<dbReference type="EMBL" id="CP003696">
    <property type="protein sequence ID" value="AGP31585.1"/>
    <property type="molecule type" value="Genomic_DNA"/>
</dbReference>
<dbReference type="KEGG" id="cter:A606_09730"/>
<gene>
    <name evidence="7" type="ORF">A606_09730</name>
</gene>
<dbReference type="InterPro" id="IPR020846">
    <property type="entry name" value="MFS_dom"/>
</dbReference>
<proteinExistence type="predicted"/>
<accession>S4XIM7</accession>
<evidence type="ECO:0000313" key="7">
    <source>
        <dbReference type="EMBL" id="AGP31585.1"/>
    </source>
</evidence>
<evidence type="ECO:0000256" key="4">
    <source>
        <dbReference type="ARBA" id="ARBA00023136"/>
    </source>
</evidence>
<keyword evidence="8" id="KW-1185">Reference proteome</keyword>
<dbReference type="Pfam" id="PF07690">
    <property type="entry name" value="MFS_1"/>
    <property type="match status" value="1"/>
</dbReference>
<dbReference type="eggNOG" id="COG2807">
    <property type="taxonomic scope" value="Bacteria"/>
</dbReference>
<organism evidence="7 8">
    <name type="scientific">Corynebacterium terpenotabidum Y-11</name>
    <dbReference type="NCBI Taxonomy" id="1200352"/>
    <lineage>
        <taxon>Bacteria</taxon>
        <taxon>Bacillati</taxon>
        <taxon>Actinomycetota</taxon>
        <taxon>Actinomycetes</taxon>
        <taxon>Mycobacteriales</taxon>
        <taxon>Corynebacteriaceae</taxon>
        <taxon>Corynebacterium</taxon>
    </lineage>
</organism>
<keyword evidence="2 5" id="KW-0812">Transmembrane</keyword>
<dbReference type="PANTHER" id="PTHR23523">
    <property type="match status" value="1"/>
</dbReference>
<dbReference type="GO" id="GO:0005886">
    <property type="term" value="C:plasma membrane"/>
    <property type="evidence" value="ECO:0007669"/>
    <property type="project" value="UniProtKB-SubCell"/>
</dbReference>
<feature type="transmembrane region" description="Helical" evidence="5">
    <location>
        <begin position="146"/>
        <end position="167"/>
    </location>
</feature>
<dbReference type="InterPro" id="IPR036259">
    <property type="entry name" value="MFS_trans_sf"/>
</dbReference>
<feature type="transmembrane region" description="Helical" evidence="5">
    <location>
        <begin position="57"/>
        <end position="76"/>
    </location>
</feature>
<dbReference type="Gene3D" id="1.20.1250.20">
    <property type="entry name" value="MFS general substrate transporter like domains"/>
    <property type="match status" value="1"/>
</dbReference>
<feature type="transmembrane region" description="Helical" evidence="5">
    <location>
        <begin position="82"/>
        <end position="103"/>
    </location>
</feature>
<feature type="transmembrane region" description="Helical" evidence="5">
    <location>
        <begin position="236"/>
        <end position="258"/>
    </location>
</feature>
<dbReference type="GO" id="GO:0022857">
    <property type="term" value="F:transmembrane transporter activity"/>
    <property type="evidence" value="ECO:0007669"/>
    <property type="project" value="InterPro"/>
</dbReference>
<evidence type="ECO:0000256" key="1">
    <source>
        <dbReference type="ARBA" id="ARBA00004651"/>
    </source>
</evidence>
<evidence type="ECO:0000313" key="8">
    <source>
        <dbReference type="Proteomes" id="UP000014809"/>
    </source>
</evidence>
<feature type="transmembrane region" description="Helical" evidence="5">
    <location>
        <begin position="265"/>
        <end position="284"/>
    </location>
</feature>
<name>S4XIM7_9CORY</name>
<dbReference type="PROSITE" id="PS50850">
    <property type="entry name" value="MFS"/>
    <property type="match status" value="1"/>
</dbReference>
<feature type="transmembrane region" description="Helical" evidence="5">
    <location>
        <begin position="30"/>
        <end position="50"/>
    </location>
</feature>
<dbReference type="HOGENOM" id="CLU_038046_0_0_11"/>
<dbReference type="SUPFAM" id="SSF103473">
    <property type="entry name" value="MFS general substrate transporter"/>
    <property type="match status" value="1"/>
</dbReference>
<evidence type="ECO:0000259" key="6">
    <source>
        <dbReference type="PROSITE" id="PS50850"/>
    </source>
</evidence>
<evidence type="ECO:0000256" key="5">
    <source>
        <dbReference type="SAM" id="Phobius"/>
    </source>
</evidence>
<feature type="domain" description="Major facilitator superfamily (MFS) profile" evidence="6">
    <location>
        <begin position="1"/>
        <end position="378"/>
    </location>
</feature>
<dbReference type="PANTHER" id="PTHR23523:SF2">
    <property type="entry name" value="2-NITROIMIDAZOLE TRANSPORTER"/>
    <property type="match status" value="1"/>
</dbReference>
<dbReference type="AlphaFoldDB" id="S4XIM7"/>
<feature type="transmembrane region" description="Helical" evidence="5">
    <location>
        <begin position="290"/>
        <end position="311"/>
    </location>
</feature>
<feature type="transmembrane region" description="Helical" evidence="5">
    <location>
        <begin position="354"/>
        <end position="374"/>
    </location>
</feature>
<reference evidence="7 8" key="1">
    <citation type="submission" date="2012-06" db="EMBL/GenBank/DDBJ databases">
        <title>Complete genome sequence of Corynebacterium terpenotabidum Y-11 (=DSM 44721).</title>
        <authorList>
            <person name="Ruckert C."/>
            <person name="Albersmeier A."/>
            <person name="Al-Dilaimi A."/>
            <person name="Szczepanowski R."/>
            <person name="Kalinowski J."/>
        </authorList>
    </citation>
    <scope>NUCLEOTIDE SEQUENCE [LARGE SCALE GENOMIC DNA]</scope>
    <source>
        <strain evidence="7 8">Y-11</strain>
    </source>
</reference>
<feature type="transmembrane region" description="Helical" evidence="5">
    <location>
        <begin position="198"/>
        <end position="216"/>
    </location>
</feature>
<evidence type="ECO:0000256" key="2">
    <source>
        <dbReference type="ARBA" id="ARBA00022692"/>
    </source>
</evidence>
<dbReference type="Proteomes" id="UP000014809">
    <property type="component" value="Chromosome"/>
</dbReference>
<keyword evidence="3 5" id="KW-1133">Transmembrane helix</keyword>
<keyword evidence="4 5" id="KW-0472">Membrane</keyword>
<dbReference type="InterPro" id="IPR052524">
    <property type="entry name" value="MFS_Cyanate_Porter"/>
</dbReference>
<comment type="subcellular location">
    <subcellularLocation>
        <location evidence="1">Cell membrane</location>
        <topology evidence="1">Multi-pass membrane protein</topology>
    </subcellularLocation>
</comment>